<evidence type="ECO:0000256" key="2">
    <source>
        <dbReference type="ARBA" id="ARBA00022670"/>
    </source>
</evidence>
<dbReference type="InterPro" id="IPR032799">
    <property type="entry name" value="TAXi_C"/>
</dbReference>
<evidence type="ECO:0000256" key="7">
    <source>
        <dbReference type="SAM" id="SignalP"/>
    </source>
</evidence>
<name>A0AAD8JWK3_TARER</name>
<keyword evidence="4" id="KW-0378">Hydrolase</keyword>
<dbReference type="SUPFAM" id="SSF50630">
    <property type="entry name" value="Acid proteases"/>
    <property type="match status" value="1"/>
</dbReference>
<feature type="active site" evidence="6">
    <location>
        <position position="330"/>
    </location>
</feature>
<evidence type="ECO:0000313" key="9">
    <source>
        <dbReference type="EMBL" id="KAK1410984.1"/>
    </source>
</evidence>
<evidence type="ECO:0000256" key="4">
    <source>
        <dbReference type="ARBA" id="ARBA00022801"/>
    </source>
</evidence>
<dbReference type="GO" id="GO:0005576">
    <property type="term" value="C:extracellular region"/>
    <property type="evidence" value="ECO:0007669"/>
    <property type="project" value="TreeGrafter"/>
</dbReference>
<dbReference type="InterPro" id="IPR001461">
    <property type="entry name" value="Aspartic_peptidase_A1"/>
</dbReference>
<dbReference type="AlphaFoldDB" id="A0AAD8JWK3"/>
<keyword evidence="5" id="KW-0325">Glycoprotein</keyword>
<dbReference type="InterPro" id="IPR034161">
    <property type="entry name" value="Pepsin-like_plant"/>
</dbReference>
<feature type="active site" evidence="6">
    <location>
        <position position="106"/>
    </location>
</feature>
<dbReference type="Pfam" id="PF14541">
    <property type="entry name" value="TAXi_C"/>
    <property type="match status" value="1"/>
</dbReference>
<comment type="similarity">
    <text evidence="1">Belongs to the peptidase A1 family.</text>
</comment>
<evidence type="ECO:0000256" key="6">
    <source>
        <dbReference type="PIRSR" id="PIRSR601461-1"/>
    </source>
</evidence>
<evidence type="ECO:0000256" key="1">
    <source>
        <dbReference type="ARBA" id="ARBA00007447"/>
    </source>
</evidence>
<dbReference type="InterPro" id="IPR051708">
    <property type="entry name" value="Plant_Aspart_Prot_A1"/>
</dbReference>
<keyword evidence="7" id="KW-0732">Signal</keyword>
<organism evidence="9 10">
    <name type="scientific">Tagetes erecta</name>
    <name type="common">African marigold</name>
    <dbReference type="NCBI Taxonomy" id="13708"/>
    <lineage>
        <taxon>Eukaryota</taxon>
        <taxon>Viridiplantae</taxon>
        <taxon>Streptophyta</taxon>
        <taxon>Embryophyta</taxon>
        <taxon>Tracheophyta</taxon>
        <taxon>Spermatophyta</taxon>
        <taxon>Magnoliopsida</taxon>
        <taxon>eudicotyledons</taxon>
        <taxon>Gunneridae</taxon>
        <taxon>Pentapetalae</taxon>
        <taxon>asterids</taxon>
        <taxon>campanulids</taxon>
        <taxon>Asterales</taxon>
        <taxon>Asteraceae</taxon>
        <taxon>Asteroideae</taxon>
        <taxon>Heliantheae alliance</taxon>
        <taxon>Tageteae</taxon>
        <taxon>Tagetes</taxon>
    </lineage>
</organism>
<accession>A0AAD8JWK3</accession>
<protein>
    <recommendedName>
        <fullName evidence="8">Peptidase A1 domain-containing protein</fullName>
    </recommendedName>
</protein>
<feature type="signal peptide" evidence="7">
    <location>
        <begin position="1"/>
        <end position="22"/>
    </location>
</feature>
<dbReference type="InterPro" id="IPR033121">
    <property type="entry name" value="PEPTIDASE_A1"/>
</dbReference>
<comment type="caution">
    <text evidence="9">The sequence shown here is derived from an EMBL/GenBank/DDBJ whole genome shotgun (WGS) entry which is preliminary data.</text>
</comment>
<dbReference type="PANTHER" id="PTHR47967">
    <property type="entry name" value="OS07G0603500 PROTEIN-RELATED"/>
    <property type="match status" value="1"/>
</dbReference>
<sequence>MALHLITILSFISIFQFPSSSSSQTTLQLTLTPINPNPHISSPNPLMQTLNHLASSSLARANHLKNPKHNSSAATSTTPLFPQSYGAYSVSLNFGSPAQTLSFVMDTGSSLVWFPCTKRYTCYGCDFGTGNETNIAKFIPKSSTTAKILGCSNRKCGWVFGSSNPVKCDGKEICPVYMIQYGSGSTSGLLLSETLNFPEGDVNDFIVGCSVISTRQPSGIAGFGRSPASLPAQMGLKKFSYCLVSHKFDNAAVSSKLVLVRNNSDFVSNENKVAGVSYTKFRENPVSSRSAFSEYYYLNLRKLTVGGKTVKIPYGYLTPRSDGNGGTIIDSGTTFTYMDGHVHNLVAKEFERQMSKYKRAVELEKMSGLRPCFNVSSEPEKLPELMFHFKGGGKLSLPPADYFSKVGDFGVICMTLVSSENIGSGQGFGPSIIIGNYQQQNVYLEYDLENGRLGFKKQICK</sequence>
<dbReference type="Proteomes" id="UP001229421">
    <property type="component" value="Unassembled WGS sequence"/>
</dbReference>
<dbReference type="CDD" id="cd05476">
    <property type="entry name" value="pepsin_A_like_plant"/>
    <property type="match status" value="1"/>
</dbReference>
<dbReference type="GO" id="GO:0004190">
    <property type="term" value="F:aspartic-type endopeptidase activity"/>
    <property type="evidence" value="ECO:0007669"/>
    <property type="project" value="UniProtKB-KW"/>
</dbReference>
<evidence type="ECO:0000259" key="8">
    <source>
        <dbReference type="PROSITE" id="PS51767"/>
    </source>
</evidence>
<feature type="domain" description="Peptidase A1" evidence="8">
    <location>
        <begin position="88"/>
        <end position="456"/>
    </location>
</feature>
<dbReference type="InterPro" id="IPR032861">
    <property type="entry name" value="TAXi_N"/>
</dbReference>
<proteinExistence type="inferred from homology"/>
<dbReference type="InterPro" id="IPR021109">
    <property type="entry name" value="Peptidase_aspartic_dom_sf"/>
</dbReference>
<dbReference type="PROSITE" id="PS51767">
    <property type="entry name" value="PEPTIDASE_A1"/>
    <property type="match status" value="1"/>
</dbReference>
<dbReference type="EMBL" id="JAUHHV010000010">
    <property type="protein sequence ID" value="KAK1410984.1"/>
    <property type="molecule type" value="Genomic_DNA"/>
</dbReference>
<keyword evidence="2" id="KW-0645">Protease</keyword>
<keyword evidence="3" id="KW-0064">Aspartyl protease</keyword>
<feature type="chain" id="PRO_5042271885" description="Peptidase A1 domain-containing protein" evidence="7">
    <location>
        <begin position="23"/>
        <end position="461"/>
    </location>
</feature>
<evidence type="ECO:0000256" key="5">
    <source>
        <dbReference type="ARBA" id="ARBA00023180"/>
    </source>
</evidence>
<evidence type="ECO:0000256" key="3">
    <source>
        <dbReference type="ARBA" id="ARBA00022750"/>
    </source>
</evidence>
<reference evidence="9" key="1">
    <citation type="journal article" date="2023" name="bioRxiv">
        <title>Improved chromosome-level genome assembly for marigold (Tagetes erecta).</title>
        <authorList>
            <person name="Jiang F."/>
            <person name="Yuan L."/>
            <person name="Wang S."/>
            <person name="Wang H."/>
            <person name="Xu D."/>
            <person name="Wang A."/>
            <person name="Fan W."/>
        </authorList>
    </citation>
    <scope>NUCLEOTIDE SEQUENCE</scope>
    <source>
        <strain evidence="9">WSJ</strain>
        <tissue evidence="9">Leaf</tissue>
    </source>
</reference>
<dbReference type="GO" id="GO:0006508">
    <property type="term" value="P:proteolysis"/>
    <property type="evidence" value="ECO:0007669"/>
    <property type="project" value="UniProtKB-KW"/>
</dbReference>
<gene>
    <name evidence="9" type="ORF">QVD17_37527</name>
</gene>
<evidence type="ECO:0000313" key="10">
    <source>
        <dbReference type="Proteomes" id="UP001229421"/>
    </source>
</evidence>
<dbReference type="Pfam" id="PF14543">
    <property type="entry name" value="TAXi_N"/>
    <property type="match status" value="1"/>
</dbReference>
<keyword evidence="10" id="KW-1185">Reference proteome</keyword>
<dbReference type="Gene3D" id="2.40.70.10">
    <property type="entry name" value="Acid Proteases"/>
    <property type="match status" value="2"/>
</dbReference>
<dbReference type="PANTHER" id="PTHR47967:SF36">
    <property type="entry name" value="PEPTIDASE A1 DOMAIN-CONTAINING PROTEIN"/>
    <property type="match status" value="1"/>
</dbReference>
<dbReference type="FunFam" id="2.40.70.10:FF:000034">
    <property type="entry name" value="Aspartyl protease family protein"/>
    <property type="match status" value="1"/>
</dbReference>
<dbReference type="PRINTS" id="PR00792">
    <property type="entry name" value="PEPSIN"/>
</dbReference>